<dbReference type="AlphaFoldDB" id="A0AAN9K3Y2"/>
<reference evidence="1 2" key="1">
    <citation type="submission" date="2024-01" db="EMBL/GenBank/DDBJ databases">
        <title>The genomes of 5 underutilized Papilionoideae crops provide insights into root nodulation and disease resistance.</title>
        <authorList>
            <person name="Yuan L."/>
        </authorList>
    </citation>
    <scope>NUCLEOTIDE SEQUENCE [LARGE SCALE GENOMIC DNA]</scope>
    <source>
        <strain evidence="1">LY-2023</strain>
        <tissue evidence="1">Leaf</tissue>
    </source>
</reference>
<keyword evidence="2" id="KW-1185">Reference proteome</keyword>
<proteinExistence type="predicted"/>
<accession>A0AAN9K3Y2</accession>
<gene>
    <name evidence="1" type="ORF">RJT34_06254</name>
</gene>
<comment type="caution">
    <text evidence="1">The sequence shown here is derived from an EMBL/GenBank/DDBJ whole genome shotgun (WGS) entry which is preliminary data.</text>
</comment>
<sequence length="73" mass="8549">MFTVIRMIIRPYFFHSYPRVAAKLISQSRGLLTSINLNSVFSANLVAKRCNFANEFKFMSQFSFQDFLMDNKV</sequence>
<organism evidence="1 2">
    <name type="scientific">Clitoria ternatea</name>
    <name type="common">Butterfly pea</name>
    <dbReference type="NCBI Taxonomy" id="43366"/>
    <lineage>
        <taxon>Eukaryota</taxon>
        <taxon>Viridiplantae</taxon>
        <taxon>Streptophyta</taxon>
        <taxon>Embryophyta</taxon>
        <taxon>Tracheophyta</taxon>
        <taxon>Spermatophyta</taxon>
        <taxon>Magnoliopsida</taxon>
        <taxon>eudicotyledons</taxon>
        <taxon>Gunneridae</taxon>
        <taxon>Pentapetalae</taxon>
        <taxon>rosids</taxon>
        <taxon>fabids</taxon>
        <taxon>Fabales</taxon>
        <taxon>Fabaceae</taxon>
        <taxon>Papilionoideae</taxon>
        <taxon>50 kb inversion clade</taxon>
        <taxon>NPAAA clade</taxon>
        <taxon>indigoferoid/millettioid clade</taxon>
        <taxon>Phaseoleae</taxon>
        <taxon>Clitoria</taxon>
    </lineage>
</organism>
<evidence type="ECO:0000313" key="2">
    <source>
        <dbReference type="Proteomes" id="UP001359559"/>
    </source>
</evidence>
<evidence type="ECO:0000313" key="1">
    <source>
        <dbReference type="EMBL" id="KAK7309491.1"/>
    </source>
</evidence>
<dbReference type="Proteomes" id="UP001359559">
    <property type="component" value="Unassembled WGS sequence"/>
</dbReference>
<dbReference type="EMBL" id="JAYKXN010000002">
    <property type="protein sequence ID" value="KAK7309491.1"/>
    <property type="molecule type" value="Genomic_DNA"/>
</dbReference>
<protein>
    <submittedName>
        <fullName evidence="1">Uncharacterized protein</fullName>
    </submittedName>
</protein>
<name>A0AAN9K3Y2_CLITE</name>